<dbReference type="Proteomes" id="UP000450000">
    <property type="component" value="Unassembled WGS sequence"/>
</dbReference>
<proteinExistence type="predicted"/>
<accession>A0A6N7KQ04</accession>
<dbReference type="RefSeq" id="WP_153461080.1">
    <property type="nucleotide sequence ID" value="NZ_WBOF01000001.1"/>
</dbReference>
<name>A0A6N7KQ04_9ACTN</name>
<dbReference type="AlphaFoldDB" id="A0A6N7KQ04"/>
<dbReference type="InterPro" id="IPR029074">
    <property type="entry name" value="Imm49"/>
</dbReference>
<gene>
    <name evidence="1" type="ORF">F7Q99_11050</name>
</gene>
<evidence type="ECO:0000313" key="2">
    <source>
        <dbReference type="Proteomes" id="UP000450000"/>
    </source>
</evidence>
<dbReference type="EMBL" id="WBOF01000001">
    <property type="protein sequence ID" value="MQS12815.1"/>
    <property type="molecule type" value="Genomic_DNA"/>
</dbReference>
<dbReference type="OrthoDB" id="3476420at2"/>
<organism evidence="1 2">
    <name type="scientific">Streptomyces kaniharaensis</name>
    <dbReference type="NCBI Taxonomy" id="212423"/>
    <lineage>
        <taxon>Bacteria</taxon>
        <taxon>Bacillati</taxon>
        <taxon>Actinomycetota</taxon>
        <taxon>Actinomycetes</taxon>
        <taxon>Kitasatosporales</taxon>
        <taxon>Streptomycetaceae</taxon>
        <taxon>Streptomyces</taxon>
    </lineage>
</organism>
<evidence type="ECO:0000313" key="1">
    <source>
        <dbReference type="EMBL" id="MQS12815.1"/>
    </source>
</evidence>
<comment type="caution">
    <text evidence="1">The sequence shown here is derived from an EMBL/GenBank/DDBJ whole genome shotgun (WGS) entry which is preliminary data.</text>
</comment>
<reference evidence="1 2" key="1">
    <citation type="submission" date="2019-09" db="EMBL/GenBank/DDBJ databases">
        <title>Genome Sequences of Streptomyces kaniharaensis ATCC 21070.</title>
        <authorList>
            <person name="Zhu W."/>
            <person name="De Crecy-Lagard V."/>
            <person name="Richards N.G."/>
        </authorList>
    </citation>
    <scope>NUCLEOTIDE SEQUENCE [LARGE SCALE GENOMIC DNA]</scope>
    <source>
        <strain evidence="1 2">SF-557</strain>
    </source>
</reference>
<keyword evidence="2" id="KW-1185">Reference proteome</keyword>
<sequence>MATTVSRHPFLTGKAEEGLAALQKNALRLIDGLEDGSTDLGDALRLTVTLATTHCLLDPEGSRLPTWESWVNAMQVGSAVFAAATTADEHVQCRIADQDRTLRATGMRPYVNPESWLTALYLAVVCREKKRIAALCQVPISLLRESGSRFAEYDYAWIDALQTYWLQGSDLGSKLRVAIDATEPETVADPETVGHLVYPQMELFHRFIRRDHTGFNRALIDALEWHKRYWSQEGRDVRASGLVALAPLAMACLAHDTGTPIEVQSEYLPIALLERDWCGEFPT</sequence>
<dbReference type="Pfam" id="PF15575">
    <property type="entry name" value="Imm49"/>
    <property type="match status" value="1"/>
</dbReference>
<protein>
    <submittedName>
        <fullName evidence="1">Immunity 49 family protein</fullName>
    </submittedName>
</protein>